<name>A0A6C0HIC7_9ZZZZ</name>
<dbReference type="EMBL" id="MN739968">
    <property type="protein sequence ID" value="QHT80391.1"/>
    <property type="molecule type" value="Genomic_DNA"/>
</dbReference>
<evidence type="ECO:0000313" key="1">
    <source>
        <dbReference type="EMBL" id="QHT80391.1"/>
    </source>
</evidence>
<sequence>MEKSSTVFVLVADYAYLRHAKRTIVDLRSRGEWCGDIVLIPLSGVDFGKTFLDYYRILTPHFPEIKEKAMLASILNHTTFTDTIDGREITKMNQWEKLHVFDPYFLQWKRVVFLDAGLRVLDSVHHSILKLDCTNSFMAPDDGGNFIIPNPNKLFETQISKTFYKRMIDTLNQFGGIKILKEPYFLNCMWMYDTSILHTCSKKEMIAGMLEHPICKTNEMGIMNLYLHFKHGLWKPFPKHVDMKILFDWCESNNPDPSTWRDYCFLKYPCSISFEDT</sequence>
<evidence type="ECO:0008006" key="2">
    <source>
        <dbReference type="Google" id="ProtNLM"/>
    </source>
</evidence>
<organism evidence="1">
    <name type="scientific">viral metagenome</name>
    <dbReference type="NCBI Taxonomy" id="1070528"/>
    <lineage>
        <taxon>unclassified sequences</taxon>
        <taxon>metagenomes</taxon>
        <taxon>organismal metagenomes</taxon>
    </lineage>
</organism>
<reference evidence="1" key="1">
    <citation type="journal article" date="2020" name="Nature">
        <title>Giant virus diversity and host interactions through global metagenomics.</title>
        <authorList>
            <person name="Schulz F."/>
            <person name="Roux S."/>
            <person name="Paez-Espino D."/>
            <person name="Jungbluth S."/>
            <person name="Walsh D.A."/>
            <person name="Denef V.J."/>
            <person name="McMahon K.D."/>
            <person name="Konstantinidis K.T."/>
            <person name="Eloe-Fadrosh E.A."/>
            <person name="Kyrpides N.C."/>
            <person name="Woyke T."/>
        </authorList>
    </citation>
    <scope>NUCLEOTIDE SEQUENCE</scope>
    <source>
        <strain evidence="1">GVMAG-M-3300023184-120</strain>
    </source>
</reference>
<dbReference type="InterPro" id="IPR029044">
    <property type="entry name" value="Nucleotide-diphossugar_trans"/>
</dbReference>
<protein>
    <recommendedName>
        <fullName evidence="2">Nucleotide-diphospho-sugar transferase domain-containing protein</fullName>
    </recommendedName>
</protein>
<dbReference type="AlphaFoldDB" id="A0A6C0HIC7"/>
<dbReference type="Gene3D" id="3.90.550.10">
    <property type="entry name" value="Spore Coat Polysaccharide Biosynthesis Protein SpsA, Chain A"/>
    <property type="match status" value="1"/>
</dbReference>
<accession>A0A6C0HIC7</accession>
<proteinExistence type="predicted"/>